<keyword evidence="1" id="KW-0732">Signal</keyword>
<dbReference type="Proteomes" id="UP000033434">
    <property type="component" value="Unassembled WGS sequence"/>
</dbReference>
<accession>A0A0F6AHX5</accession>
<reference evidence="2 3" key="1">
    <citation type="journal article" date="2015" name="BMC Genomics">
        <title>Genome mining reveals unlocked bioactive potential of marine Gram-negative bacteria.</title>
        <authorList>
            <person name="Machado H."/>
            <person name="Sonnenschein E.C."/>
            <person name="Melchiorsen J."/>
            <person name="Gram L."/>
        </authorList>
    </citation>
    <scope>NUCLEOTIDE SEQUENCE [LARGE SCALE GENOMIC DNA]</scope>
    <source>
        <strain evidence="2 3">S4054</strain>
    </source>
</reference>
<evidence type="ECO:0000313" key="2">
    <source>
        <dbReference type="EMBL" id="KKE85381.1"/>
    </source>
</evidence>
<dbReference type="RefSeq" id="WP_046354461.1">
    <property type="nucleotide sequence ID" value="NZ_AUXW01000057.1"/>
</dbReference>
<dbReference type="AlphaFoldDB" id="A0A0F6AHX5"/>
<dbReference type="PATRIC" id="fig|1129367.4.peg.611"/>
<name>A0A0F6AHX5_9GAMM</name>
<feature type="chain" id="PRO_5002499054" description="Haem-binding uptake Tiki superfamily ChaN domain-containing protein" evidence="1">
    <location>
        <begin position="20"/>
        <end position="268"/>
    </location>
</feature>
<evidence type="ECO:0008006" key="4">
    <source>
        <dbReference type="Google" id="ProtNLM"/>
    </source>
</evidence>
<evidence type="ECO:0000313" key="3">
    <source>
        <dbReference type="Proteomes" id="UP000033434"/>
    </source>
</evidence>
<organism evidence="2 3">
    <name type="scientific">Pseudoalteromonas luteoviolacea S4054</name>
    <dbReference type="NCBI Taxonomy" id="1129367"/>
    <lineage>
        <taxon>Bacteria</taxon>
        <taxon>Pseudomonadati</taxon>
        <taxon>Pseudomonadota</taxon>
        <taxon>Gammaproteobacteria</taxon>
        <taxon>Alteromonadales</taxon>
        <taxon>Pseudoalteromonadaceae</taxon>
        <taxon>Pseudoalteromonas</taxon>
    </lineage>
</organism>
<sequence>MKKITFCVVALLQSFSIIAKEPTQQDPAQIMLMGVFHFANPQADTVKTKQINVMTPENQAYLKTLAKQISEYKPTVVLLEYNKKYQEQTQQEYTQYLQGQFTLKSNEIYQLGFRVAKHAGLSQVHLYDEQEVHWQSKPLFEYMAQHDTNTQKHFGAFIAQITQEMEHNQMTKSLKELLLISNSAEWDNLNKSLYFKTNHVGAGKGFEGADAAASWWHRNFRMYANIQQFAQPGERVLVIGGQGHTSIFKDFLKLDTERQAVDVTKYIK</sequence>
<protein>
    <recommendedName>
        <fullName evidence="4">Haem-binding uptake Tiki superfamily ChaN domain-containing protein</fullName>
    </recommendedName>
</protein>
<proteinExistence type="predicted"/>
<dbReference type="InterPro" id="IPR043749">
    <property type="entry name" value="DUF5694"/>
</dbReference>
<dbReference type="Pfam" id="PF18950">
    <property type="entry name" value="DUF5694"/>
    <property type="match status" value="1"/>
</dbReference>
<feature type="signal peptide" evidence="1">
    <location>
        <begin position="1"/>
        <end position="19"/>
    </location>
</feature>
<evidence type="ECO:0000256" key="1">
    <source>
        <dbReference type="SAM" id="SignalP"/>
    </source>
</evidence>
<gene>
    <name evidence="2" type="ORF">N479_05100</name>
</gene>
<dbReference type="EMBL" id="AUXW01000057">
    <property type="protein sequence ID" value="KKE85381.1"/>
    <property type="molecule type" value="Genomic_DNA"/>
</dbReference>
<comment type="caution">
    <text evidence="2">The sequence shown here is derived from an EMBL/GenBank/DDBJ whole genome shotgun (WGS) entry which is preliminary data.</text>
</comment>